<gene>
    <name evidence="3" type="ORF">GSLYS_00001275001</name>
</gene>
<dbReference type="EMBL" id="CAXITT010000012">
    <property type="protein sequence ID" value="CAL1527098.1"/>
    <property type="molecule type" value="Genomic_DNA"/>
</dbReference>
<feature type="compositionally biased region" description="Polar residues" evidence="1">
    <location>
        <begin position="634"/>
        <end position="644"/>
    </location>
</feature>
<dbReference type="GO" id="GO:0003677">
    <property type="term" value="F:DNA binding"/>
    <property type="evidence" value="ECO:0007669"/>
    <property type="project" value="InterPro"/>
</dbReference>
<evidence type="ECO:0000313" key="4">
    <source>
        <dbReference type="Proteomes" id="UP001497497"/>
    </source>
</evidence>
<keyword evidence="4" id="KW-1185">Reference proteome</keyword>
<organism evidence="3 4">
    <name type="scientific">Lymnaea stagnalis</name>
    <name type="common">Great pond snail</name>
    <name type="synonym">Helix stagnalis</name>
    <dbReference type="NCBI Taxonomy" id="6523"/>
    <lineage>
        <taxon>Eukaryota</taxon>
        <taxon>Metazoa</taxon>
        <taxon>Spiralia</taxon>
        <taxon>Lophotrochozoa</taxon>
        <taxon>Mollusca</taxon>
        <taxon>Gastropoda</taxon>
        <taxon>Heterobranchia</taxon>
        <taxon>Euthyneura</taxon>
        <taxon>Panpulmonata</taxon>
        <taxon>Hygrophila</taxon>
        <taxon>Lymnaeoidea</taxon>
        <taxon>Lymnaeidae</taxon>
        <taxon>Lymnaea</taxon>
    </lineage>
</organism>
<evidence type="ECO:0000259" key="2">
    <source>
        <dbReference type="PROSITE" id="PS50254"/>
    </source>
</evidence>
<dbReference type="InterPro" id="IPR008967">
    <property type="entry name" value="p53-like_TF_DNA-bd_sf"/>
</dbReference>
<accession>A0AAV2H0F6</accession>
<dbReference type="GO" id="GO:0003700">
    <property type="term" value="F:DNA-binding transcription factor activity"/>
    <property type="evidence" value="ECO:0007669"/>
    <property type="project" value="InterPro"/>
</dbReference>
<dbReference type="PROSITE" id="PS50254">
    <property type="entry name" value="REL_2"/>
    <property type="match status" value="1"/>
</dbReference>
<dbReference type="Gene3D" id="2.60.40.340">
    <property type="entry name" value="Rel homology domain (RHD), DNA-binding domain"/>
    <property type="match status" value="1"/>
</dbReference>
<dbReference type="InterPro" id="IPR037059">
    <property type="entry name" value="RHD_DNA_bind_dom_sf"/>
</dbReference>
<feature type="compositionally biased region" description="Low complexity" evidence="1">
    <location>
        <begin position="645"/>
        <end position="663"/>
    </location>
</feature>
<reference evidence="3 4" key="1">
    <citation type="submission" date="2024-04" db="EMBL/GenBank/DDBJ databases">
        <authorList>
            <consortium name="Genoscope - CEA"/>
            <person name="William W."/>
        </authorList>
    </citation>
    <scope>NUCLEOTIDE SEQUENCE [LARGE SCALE GENOMIC DNA]</scope>
</reference>
<dbReference type="Pfam" id="PF00554">
    <property type="entry name" value="RHD_DNA_bind"/>
    <property type="match status" value="1"/>
</dbReference>
<sequence length="812" mass="91023">MKRIRGKQIGRSMAPKAKIVKKEYPNDDVLSMTDAHNNPFQSPALKPSVEITQCISYQKFRYSGENRPGKKYQEKEFMTLKLCNLSDKVVRVVIICTDADNRELIHPNGLVGKDCHDGIYDKEYAVTKPLYLIKIPYLRTERIKTKKNEYSKIQSVLSERASHLPSPYRERCLSQCTDKYTSSRKFDTTKVCLGVIVTVQSHQGPFNGSLHAISHVVRNASEKTSLKILKLSQDMVQGYGGYIDIFTTEDGPAIEPDKYIVYVSCKSDIDGEEGWVSDKHQPMKEEILYKRVITYEVPPFAPNPSLAHQMEATLHLECPQSNQFCEYKFFYGPHGGIVIESDPHYNGNKYYTEQDIKPKKRLLLEPSENDGNTEAIKANLKSKLTARQEIPFLISEQIYLDTPGESQEEGSHYIIETPQNYTGEHSVLIRHQDPHTGESSYLLDMDASKNLNNNLNSGQQYVQQYSIDSNSLLQGMKSVRGKRSPYQPHSQDMQVVATGYSDAVPPNTTVLIYTTNGAGFTEQVAIDGGEQVEIHELSDEEAAGSSIIVNGESITNEVDNNDTQTTVVQNGTSEQVIRRDLIAEKRLANTKENFKSINETMADRSRGVNQTVSDHGIVGSESRQQTVRTSYSACDVHTPNTSKNPSSERFSPTPTSSPSTIPPLRRMLIPHKQTSSASAWEVGNEDDQSESYNLMFGMDKPPALVKQEPADEETHRQVNKYPQSSTFQHRYIAQKQIHHLENGGNNATNSEKNLVKEMETPGKPENANLASMEIDLQGAIVENLPTMKVFELAEIIEKGLPSTTVEHGEADG</sequence>
<feature type="domain" description="RHD" evidence="2">
    <location>
        <begin position="64"/>
        <end position="123"/>
    </location>
</feature>
<dbReference type="InterPro" id="IPR011539">
    <property type="entry name" value="RHD_DNA_bind_dom"/>
</dbReference>
<evidence type="ECO:0000256" key="1">
    <source>
        <dbReference type="SAM" id="MobiDB-lite"/>
    </source>
</evidence>
<dbReference type="SUPFAM" id="SSF49417">
    <property type="entry name" value="p53-like transcription factors"/>
    <property type="match status" value="1"/>
</dbReference>
<evidence type="ECO:0000313" key="3">
    <source>
        <dbReference type="EMBL" id="CAL1527098.1"/>
    </source>
</evidence>
<dbReference type="Proteomes" id="UP001497497">
    <property type="component" value="Unassembled WGS sequence"/>
</dbReference>
<name>A0AAV2H0F6_LYMST</name>
<dbReference type="AlphaFoldDB" id="A0AAV2H0F6"/>
<protein>
    <recommendedName>
        <fullName evidence="2">RHD domain-containing protein</fullName>
    </recommendedName>
</protein>
<comment type="caution">
    <text evidence="3">The sequence shown here is derived from an EMBL/GenBank/DDBJ whole genome shotgun (WGS) entry which is preliminary data.</text>
</comment>
<proteinExistence type="predicted"/>
<feature type="region of interest" description="Disordered" evidence="1">
    <location>
        <begin position="634"/>
        <end position="664"/>
    </location>
</feature>